<keyword evidence="3" id="KW-0880">Kelch repeat</keyword>
<dbReference type="Pfam" id="PF00651">
    <property type="entry name" value="BTB"/>
    <property type="match status" value="1"/>
</dbReference>
<dbReference type="Pfam" id="PF07707">
    <property type="entry name" value="BACK"/>
    <property type="match status" value="1"/>
</dbReference>
<dbReference type="SMART" id="SM00612">
    <property type="entry name" value="Kelch"/>
    <property type="match status" value="6"/>
</dbReference>
<dbReference type="InterPro" id="IPR015915">
    <property type="entry name" value="Kelch-typ_b-propeller"/>
</dbReference>
<dbReference type="InterPro" id="IPR011705">
    <property type="entry name" value="BACK"/>
</dbReference>
<evidence type="ECO:0000313" key="10">
    <source>
        <dbReference type="EMBL" id="KAG7299609.1"/>
    </source>
</evidence>
<dbReference type="InterPro" id="IPR011333">
    <property type="entry name" value="SKP1/BTB/POZ_sf"/>
</dbReference>
<dbReference type="Gene3D" id="1.25.40.420">
    <property type="match status" value="1"/>
</dbReference>
<keyword evidence="11" id="KW-1185">Reference proteome</keyword>
<dbReference type="SUPFAM" id="SSF117281">
    <property type="entry name" value="Kelch motif"/>
    <property type="match status" value="1"/>
</dbReference>
<dbReference type="InterPro" id="IPR017096">
    <property type="entry name" value="BTB-kelch_protein"/>
</dbReference>
<dbReference type="SMART" id="SM00875">
    <property type="entry name" value="BACK"/>
    <property type="match status" value="1"/>
</dbReference>
<dbReference type="InterPro" id="IPR000210">
    <property type="entry name" value="BTB/POZ_dom"/>
</dbReference>
<sequence>MRTEFRDIRLQALLNNERNVESMETEDLHERKVPALPGLDAKLEGDLSGGSNDIGDMTFCMGNYIADAMKMMFMMRSHHMLTDVILEVGNELFHVHKVVLAAASPYFKAMFTGGLKECEMSRVRLQGVCPSAMGWLVYFMYTGKVRITELTVCQLLPAATMFQISNVIEACCAFLERQLDPANALGIANFAEQHGCADLKMKVNQFIERHFTQVCQEEEFLQLTPAELISLIRKDELNVREETEVYNAVLNWVKYDEDRRHPRMEHILQAVRCQYLTPSFLREQMTTCAVLKKVPACREYLARIFKDLTLHKKPVISERRPNTPRIIYVAGGYLRHSIDALEAFSLDDKCWSKLPRLTVPRSGLGAAFLKGLFYAVGGRNNSPGSSYDSDWVDVFNPATEHWRPCSPMSTPRNRVGVAVMDGLLYAVGGSAGSEYHKSVECYDPKLDTWTLVAPMQTARLGVGVAVVNRLLYAVGGFDGARRLNSVECYHPENNCWSSVKPMTTARSGAGVAALSQYIYVVGGYDGSQQLASVERYDTERDEWTSCAPVRVARSALSLTVLNHKLYAMGGYDGTSFLDIVEVYDTCADAWTEGVPLLSGRSGHATAVCHHAPPEPDRHSVTSSSQGGASSWSNDDVPMANNIIGTLSHNRL</sequence>
<keyword evidence="4" id="KW-0677">Repeat</keyword>
<name>A0ABQ7Q301_PLUXY</name>
<dbReference type="PANTHER" id="PTHR24412:SF401">
    <property type="entry name" value="FI11917P"/>
    <property type="match status" value="1"/>
</dbReference>
<dbReference type="Pfam" id="PF24681">
    <property type="entry name" value="Kelch_KLHDC2_KLHL20_DRC7"/>
    <property type="match status" value="1"/>
</dbReference>
<evidence type="ECO:0000256" key="6">
    <source>
        <dbReference type="ARBA" id="ARBA00023203"/>
    </source>
</evidence>
<comment type="pathway">
    <text evidence="1">Protein modification; protein ubiquitination.</text>
</comment>
<dbReference type="CDD" id="cd18458">
    <property type="entry name" value="BACK_KLHL19_KEAP1"/>
    <property type="match status" value="1"/>
</dbReference>
<gene>
    <name evidence="10" type="ORF">JYU34_016594</name>
</gene>
<dbReference type="EMBL" id="JAHIBW010000022">
    <property type="protein sequence ID" value="KAG7299609.1"/>
    <property type="molecule type" value="Genomic_DNA"/>
</dbReference>
<organism evidence="10 11">
    <name type="scientific">Plutella xylostella</name>
    <name type="common">Diamondback moth</name>
    <name type="synonym">Plutella maculipennis</name>
    <dbReference type="NCBI Taxonomy" id="51655"/>
    <lineage>
        <taxon>Eukaryota</taxon>
        <taxon>Metazoa</taxon>
        <taxon>Ecdysozoa</taxon>
        <taxon>Arthropoda</taxon>
        <taxon>Hexapoda</taxon>
        <taxon>Insecta</taxon>
        <taxon>Pterygota</taxon>
        <taxon>Neoptera</taxon>
        <taxon>Endopterygota</taxon>
        <taxon>Lepidoptera</taxon>
        <taxon>Glossata</taxon>
        <taxon>Ditrysia</taxon>
        <taxon>Yponomeutoidea</taxon>
        <taxon>Plutellidae</taxon>
        <taxon>Plutella</taxon>
    </lineage>
</organism>
<dbReference type="PANTHER" id="PTHR24412">
    <property type="entry name" value="KELCH PROTEIN"/>
    <property type="match status" value="1"/>
</dbReference>
<dbReference type="PROSITE" id="PS50097">
    <property type="entry name" value="BTB"/>
    <property type="match status" value="1"/>
</dbReference>
<evidence type="ECO:0000259" key="9">
    <source>
        <dbReference type="PROSITE" id="PS50097"/>
    </source>
</evidence>
<reference evidence="10 11" key="1">
    <citation type="submission" date="2021-06" db="EMBL/GenBank/DDBJ databases">
        <title>A haploid diamondback moth (Plutella xylostella L.) genome assembly resolves 31 chromosomes and identifies a diamide resistance mutation.</title>
        <authorList>
            <person name="Ward C.M."/>
            <person name="Perry K.D."/>
            <person name="Baker G."/>
            <person name="Powis K."/>
            <person name="Heckel D.G."/>
            <person name="Baxter S.W."/>
        </authorList>
    </citation>
    <scope>NUCLEOTIDE SEQUENCE [LARGE SCALE GENOMIC DNA]</scope>
    <source>
        <strain evidence="10 11">LV</strain>
        <tissue evidence="10">Single pupa</tissue>
    </source>
</reference>
<keyword evidence="5" id="KW-0833">Ubl conjugation pathway</keyword>
<feature type="compositionally biased region" description="Low complexity" evidence="8">
    <location>
        <begin position="620"/>
        <end position="632"/>
    </location>
</feature>
<dbReference type="InterPro" id="IPR006652">
    <property type="entry name" value="Kelch_1"/>
</dbReference>
<dbReference type="Pfam" id="PF01344">
    <property type="entry name" value="Kelch_1"/>
    <property type="match status" value="1"/>
</dbReference>
<dbReference type="PIRSF" id="PIRSF037037">
    <property type="entry name" value="Kelch-like_protein_gigaxonin"/>
    <property type="match status" value="1"/>
</dbReference>
<accession>A0ABQ7Q301</accession>
<evidence type="ECO:0000256" key="4">
    <source>
        <dbReference type="ARBA" id="ARBA00022737"/>
    </source>
</evidence>
<evidence type="ECO:0000256" key="7">
    <source>
        <dbReference type="ARBA" id="ARBA00043912"/>
    </source>
</evidence>
<evidence type="ECO:0000256" key="1">
    <source>
        <dbReference type="ARBA" id="ARBA00004906"/>
    </source>
</evidence>
<dbReference type="Gene3D" id="3.30.710.10">
    <property type="entry name" value="Potassium Channel Kv1.1, Chain A"/>
    <property type="match status" value="1"/>
</dbReference>
<proteinExistence type="predicted"/>
<feature type="region of interest" description="Disordered" evidence="8">
    <location>
        <begin position="607"/>
        <end position="636"/>
    </location>
</feature>
<dbReference type="SUPFAM" id="SSF54695">
    <property type="entry name" value="POZ domain"/>
    <property type="match status" value="1"/>
</dbReference>
<feature type="domain" description="BTB" evidence="9">
    <location>
        <begin position="82"/>
        <end position="149"/>
    </location>
</feature>
<keyword evidence="6" id="KW-0009">Actin-binding</keyword>
<dbReference type="Gene3D" id="2.120.10.80">
    <property type="entry name" value="Kelch-type beta propeller"/>
    <property type="match status" value="1"/>
</dbReference>
<evidence type="ECO:0000313" key="11">
    <source>
        <dbReference type="Proteomes" id="UP000823941"/>
    </source>
</evidence>
<protein>
    <recommendedName>
        <fullName evidence="2">Kelch-like protein diablo</fullName>
    </recommendedName>
</protein>
<comment type="caution">
    <text evidence="10">The sequence shown here is derived from an EMBL/GenBank/DDBJ whole genome shotgun (WGS) entry which is preliminary data.</text>
</comment>
<evidence type="ECO:0000256" key="2">
    <source>
        <dbReference type="ARBA" id="ARBA00013699"/>
    </source>
</evidence>
<dbReference type="Proteomes" id="UP000823941">
    <property type="component" value="Chromosome 22"/>
</dbReference>
<evidence type="ECO:0000256" key="5">
    <source>
        <dbReference type="ARBA" id="ARBA00022786"/>
    </source>
</evidence>
<dbReference type="SMART" id="SM00225">
    <property type="entry name" value="BTB"/>
    <property type="match status" value="1"/>
</dbReference>
<evidence type="ECO:0000256" key="3">
    <source>
        <dbReference type="ARBA" id="ARBA00022441"/>
    </source>
</evidence>
<evidence type="ECO:0000256" key="8">
    <source>
        <dbReference type="SAM" id="MobiDB-lite"/>
    </source>
</evidence>
<dbReference type="InterPro" id="IPR047098">
    <property type="entry name" value="KEAP1_BACK"/>
</dbReference>
<comment type="function">
    <text evidence="7">Probable substrate-specific adapter of an E3 ubiquitin-protein ligase complex which mediates the ubiquitination and subsequent proteasomal degradation of target proteins. May have a role in synapse differentiation and growth.</text>
</comment>